<proteinExistence type="predicted"/>
<dbReference type="Proteomes" id="UP000240259">
    <property type="component" value="Unassembled WGS sequence"/>
</dbReference>
<dbReference type="AlphaFoldDB" id="A0A2T4IL24"/>
<name>A0A2T4IL24_9HYPH</name>
<sequence>MGLRITPLAIPAAAPPMYIWPSEVWLPGALHLDRRPQGDCLQAHALSDGLPAKVVMVDTANDADRLHAK</sequence>
<dbReference type="EMBL" id="PZJX01000075">
    <property type="protein sequence ID" value="PTE06303.1"/>
    <property type="molecule type" value="Genomic_DNA"/>
</dbReference>
<comment type="caution">
    <text evidence="1">The sequence shown here is derived from an EMBL/GenBank/DDBJ whole genome shotgun (WGS) entry which is preliminary data.</text>
</comment>
<organism evidence="1 2">
    <name type="scientific">Mesorhizobium helmanticense</name>
    <dbReference type="NCBI Taxonomy" id="1776423"/>
    <lineage>
        <taxon>Bacteria</taxon>
        <taxon>Pseudomonadati</taxon>
        <taxon>Pseudomonadota</taxon>
        <taxon>Alphaproteobacteria</taxon>
        <taxon>Hyphomicrobiales</taxon>
        <taxon>Phyllobacteriaceae</taxon>
        <taxon>Mesorhizobium</taxon>
    </lineage>
</organism>
<keyword evidence="2" id="KW-1185">Reference proteome</keyword>
<accession>A0A2T4IL24</accession>
<reference evidence="1 2" key="1">
    <citation type="submission" date="2018-03" db="EMBL/GenBank/DDBJ databases">
        <title>Genome sequence of the symbiotic type strain Mesorhizobium helmanticense CSLC115NT isolated from Lotus corniculatus nodules.</title>
        <authorList>
            <person name="Sannazzaro A.I."/>
            <person name="Torres Tejerizo G.A."/>
            <person name="Dip D."/>
            <person name="Caballero M."/>
            <person name="Pistorio M."/>
            <person name="Estrella M.J."/>
        </authorList>
    </citation>
    <scope>NUCLEOTIDE SEQUENCE [LARGE SCALE GENOMIC DNA]</scope>
    <source>
        <strain evidence="1 2">CSLC115N</strain>
    </source>
</reference>
<protein>
    <submittedName>
        <fullName evidence="1">Uncharacterized protein</fullName>
    </submittedName>
</protein>
<evidence type="ECO:0000313" key="2">
    <source>
        <dbReference type="Proteomes" id="UP000240259"/>
    </source>
</evidence>
<evidence type="ECO:0000313" key="1">
    <source>
        <dbReference type="EMBL" id="PTE06303.1"/>
    </source>
</evidence>
<gene>
    <name evidence="1" type="ORF">C9427_32420</name>
</gene>